<gene>
    <name evidence="3" type="ORF">NDU88_003757</name>
</gene>
<dbReference type="EMBL" id="JANPWB010000012">
    <property type="protein sequence ID" value="KAJ1115533.1"/>
    <property type="molecule type" value="Genomic_DNA"/>
</dbReference>
<evidence type="ECO:0000313" key="3">
    <source>
        <dbReference type="EMBL" id="KAJ1115533.1"/>
    </source>
</evidence>
<keyword evidence="2" id="KW-0812">Transmembrane</keyword>
<evidence type="ECO:0000313" key="4">
    <source>
        <dbReference type="Proteomes" id="UP001066276"/>
    </source>
</evidence>
<keyword evidence="2" id="KW-0472">Membrane</keyword>
<name>A0AAV7NMD3_PLEWA</name>
<accession>A0AAV7NMD3</accession>
<dbReference type="AlphaFoldDB" id="A0AAV7NMD3"/>
<feature type="region of interest" description="Disordered" evidence="1">
    <location>
        <begin position="1"/>
        <end position="23"/>
    </location>
</feature>
<comment type="caution">
    <text evidence="3">The sequence shown here is derived from an EMBL/GenBank/DDBJ whole genome shotgun (WGS) entry which is preliminary data.</text>
</comment>
<protein>
    <submittedName>
        <fullName evidence="3">Uncharacterized protein</fullName>
    </submittedName>
</protein>
<reference evidence="3" key="1">
    <citation type="journal article" date="2022" name="bioRxiv">
        <title>Sequencing and chromosome-scale assembly of the giantPleurodeles waltlgenome.</title>
        <authorList>
            <person name="Brown T."/>
            <person name="Elewa A."/>
            <person name="Iarovenko S."/>
            <person name="Subramanian E."/>
            <person name="Araus A.J."/>
            <person name="Petzold A."/>
            <person name="Susuki M."/>
            <person name="Suzuki K.-i.T."/>
            <person name="Hayashi T."/>
            <person name="Toyoda A."/>
            <person name="Oliveira C."/>
            <person name="Osipova E."/>
            <person name="Leigh N.D."/>
            <person name="Simon A."/>
            <person name="Yun M.H."/>
        </authorList>
    </citation>
    <scope>NUCLEOTIDE SEQUENCE</scope>
    <source>
        <strain evidence="3">20211129_DDA</strain>
        <tissue evidence="3">Liver</tissue>
    </source>
</reference>
<feature type="transmembrane region" description="Helical" evidence="2">
    <location>
        <begin position="138"/>
        <end position="157"/>
    </location>
</feature>
<sequence>MRTGQRVARGTRGRKAGDPFVPCGGHGARGGTAGVAGTLTLHSSGGLIAVGVPSLEGAEAGVEPLDGRPRGLFWNYWVGPLAKATPRKRRVRAGMCRRCRVLEHALAHTWHEHRVSTGRRGAGGTGAWMRTVGHRSAFVANVMLCRLLPLLQVWWFASVGNKTLTQY</sequence>
<proteinExistence type="predicted"/>
<keyword evidence="2" id="KW-1133">Transmembrane helix</keyword>
<evidence type="ECO:0000256" key="1">
    <source>
        <dbReference type="SAM" id="MobiDB-lite"/>
    </source>
</evidence>
<organism evidence="3 4">
    <name type="scientific">Pleurodeles waltl</name>
    <name type="common">Iberian ribbed newt</name>
    <dbReference type="NCBI Taxonomy" id="8319"/>
    <lineage>
        <taxon>Eukaryota</taxon>
        <taxon>Metazoa</taxon>
        <taxon>Chordata</taxon>
        <taxon>Craniata</taxon>
        <taxon>Vertebrata</taxon>
        <taxon>Euteleostomi</taxon>
        <taxon>Amphibia</taxon>
        <taxon>Batrachia</taxon>
        <taxon>Caudata</taxon>
        <taxon>Salamandroidea</taxon>
        <taxon>Salamandridae</taxon>
        <taxon>Pleurodelinae</taxon>
        <taxon>Pleurodeles</taxon>
    </lineage>
</organism>
<keyword evidence="4" id="KW-1185">Reference proteome</keyword>
<evidence type="ECO:0000256" key="2">
    <source>
        <dbReference type="SAM" id="Phobius"/>
    </source>
</evidence>
<dbReference type="Proteomes" id="UP001066276">
    <property type="component" value="Chromosome 8"/>
</dbReference>